<reference evidence="4 5" key="1">
    <citation type="submission" date="2019-07" db="EMBL/GenBank/DDBJ databases">
        <title>Finished genome of Venturia effusa.</title>
        <authorList>
            <person name="Young C.A."/>
            <person name="Cox M.P."/>
            <person name="Ganley A.R.D."/>
            <person name="David W.J."/>
        </authorList>
    </citation>
    <scope>NUCLEOTIDE SEQUENCE [LARGE SCALE GENOMIC DNA]</scope>
    <source>
        <strain evidence="5">albino</strain>
    </source>
</reference>
<feature type="compositionally biased region" description="Low complexity" evidence="1">
    <location>
        <begin position="22"/>
        <end position="35"/>
    </location>
</feature>
<dbReference type="Gene3D" id="3.10.450.50">
    <property type="match status" value="1"/>
</dbReference>
<keyword evidence="5" id="KW-1185">Reference proteome</keyword>
<protein>
    <recommendedName>
        <fullName evidence="3">SnoaL-like domain-containing protein</fullName>
    </recommendedName>
</protein>
<organism evidence="4 5">
    <name type="scientific">Venturia effusa</name>
    <dbReference type="NCBI Taxonomy" id="50376"/>
    <lineage>
        <taxon>Eukaryota</taxon>
        <taxon>Fungi</taxon>
        <taxon>Dikarya</taxon>
        <taxon>Ascomycota</taxon>
        <taxon>Pezizomycotina</taxon>
        <taxon>Dothideomycetes</taxon>
        <taxon>Pleosporomycetidae</taxon>
        <taxon>Venturiales</taxon>
        <taxon>Venturiaceae</taxon>
        <taxon>Venturia</taxon>
    </lineage>
</organism>
<name>A0A517L512_9PEZI</name>
<dbReference type="InterPro" id="IPR032710">
    <property type="entry name" value="NTF2-like_dom_sf"/>
</dbReference>
<gene>
    <name evidence="4" type="ORF">FKW77_002985</name>
</gene>
<feature type="domain" description="SnoaL-like" evidence="3">
    <location>
        <begin position="52"/>
        <end position="177"/>
    </location>
</feature>
<feature type="signal peptide" evidence="2">
    <location>
        <begin position="1"/>
        <end position="20"/>
    </location>
</feature>
<evidence type="ECO:0000313" key="5">
    <source>
        <dbReference type="Proteomes" id="UP000316270"/>
    </source>
</evidence>
<evidence type="ECO:0000256" key="2">
    <source>
        <dbReference type="SAM" id="SignalP"/>
    </source>
</evidence>
<dbReference type="Proteomes" id="UP000316270">
    <property type="component" value="Chromosome 5"/>
</dbReference>
<feature type="region of interest" description="Disordered" evidence="1">
    <location>
        <begin position="22"/>
        <end position="46"/>
    </location>
</feature>
<proteinExistence type="predicted"/>
<sequence length="198" mass="22246">MHFPALILLTLVPLLTPTLARPSDSISNTSASTSDPSKDFTDTRNSTMPDYYEAVHQAEYRLADILDRKDFDSLGLGMTEDAIYDNSALPGGAVLQGLGEIRRALETAFAGAMVRRDVAHDKIEPLGMGKVHVVTYLIFSRWDLDPAAQYDVSKTYRIWEKCDDIWVLDQGLWKLKYSTVTNMGPRPEAIYWGDEKKN</sequence>
<evidence type="ECO:0000259" key="3">
    <source>
        <dbReference type="Pfam" id="PF13577"/>
    </source>
</evidence>
<dbReference type="AlphaFoldDB" id="A0A517L512"/>
<feature type="chain" id="PRO_5022096827" description="SnoaL-like domain-containing protein" evidence="2">
    <location>
        <begin position="21"/>
        <end position="198"/>
    </location>
</feature>
<dbReference type="InterPro" id="IPR037401">
    <property type="entry name" value="SnoaL-like"/>
</dbReference>
<dbReference type="EMBL" id="CP042189">
    <property type="protein sequence ID" value="QDS70733.1"/>
    <property type="molecule type" value="Genomic_DNA"/>
</dbReference>
<keyword evidence="2" id="KW-0732">Signal</keyword>
<dbReference type="SUPFAM" id="SSF54427">
    <property type="entry name" value="NTF2-like"/>
    <property type="match status" value="1"/>
</dbReference>
<dbReference type="Pfam" id="PF13577">
    <property type="entry name" value="SnoaL_4"/>
    <property type="match status" value="1"/>
</dbReference>
<evidence type="ECO:0000256" key="1">
    <source>
        <dbReference type="SAM" id="MobiDB-lite"/>
    </source>
</evidence>
<accession>A0A517L512</accession>
<dbReference type="OrthoDB" id="2148716at2759"/>
<evidence type="ECO:0000313" key="4">
    <source>
        <dbReference type="EMBL" id="QDS70733.1"/>
    </source>
</evidence>